<evidence type="ECO:0000313" key="2">
    <source>
        <dbReference type="Proteomes" id="UP000814140"/>
    </source>
</evidence>
<keyword evidence="2" id="KW-1185">Reference proteome</keyword>
<protein>
    <submittedName>
        <fullName evidence="1">Frataxin</fullName>
    </submittedName>
</protein>
<name>A0ACB8THD3_9AGAM</name>
<dbReference type="Proteomes" id="UP000814140">
    <property type="component" value="Unassembled WGS sequence"/>
</dbReference>
<gene>
    <name evidence="1" type="ORF">BV25DRAFT_879818</name>
</gene>
<sequence length="178" mass="20065">MFTKNLPRLLAQRAICQARLIHNGHLLQPYSPMSNAVHRRHMSTPAPQVNTNSELSMHEYHQLSDSYMDAMLESLEAFVDSSDEMSYEVEYHSGVLTLTLGEGCIYVINKQPPNKQIWLSSPFSGPKRYDYSSQHDDWVYSRDGSTLGGLLNDEIAKITQEPVDLGLGPDGRYRSSSS</sequence>
<proteinExistence type="predicted"/>
<comment type="caution">
    <text evidence="1">The sequence shown here is derived from an EMBL/GenBank/DDBJ whole genome shotgun (WGS) entry which is preliminary data.</text>
</comment>
<accession>A0ACB8THD3</accession>
<dbReference type="EMBL" id="MU277189">
    <property type="protein sequence ID" value="KAI0067879.1"/>
    <property type="molecule type" value="Genomic_DNA"/>
</dbReference>
<organism evidence="1 2">
    <name type="scientific">Artomyces pyxidatus</name>
    <dbReference type="NCBI Taxonomy" id="48021"/>
    <lineage>
        <taxon>Eukaryota</taxon>
        <taxon>Fungi</taxon>
        <taxon>Dikarya</taxon>
        <taxon>Basidiomycota</taxon>
        <taxon>Agaricomycotina</taxon>
        <taxon>Agaricomycetes</taxon>
        <taxon>Russulales</taxon>
        <taxon>Auriscalpiaceae</taxon>
        <taxon>Artomyces</taxon>
    </lineage>
</organism>
<evidence type="ECO:0000313" key="1">
    <source>
        <dbReference type="EMBL" id="KAI0067879.1"/>
    </source>
</evidence>
<reference evidence="1" key="2">
    <citation type="journal article" date="2022" name="New Phytol.">
        <title>Evolutionary transition to the ectomycorrhizal habit in the genomes of a hyperdiverse lineage of mushroom-forming fungi.</title>
        <authorList>
            <person name="Looney B."/>
            <person name="Miyauchi S."/>
            <person name="Morin E."/>
            <person name="Drula E."/>
            <person name="Courty P.E."/>
            <person name="Kohler A."/>
            <person name="Kuo A."/>
            <person name="LaButti K."/>
            <person name="Pangilinan J."/>
            <person name="Lipzen A."/>
            <person name="Riley R."/>
            <person name="Andreopoulos W."/>
            <person name="He G."/>
            <person name="Johnson J."/>
            <person name="Nolan M."/>
            <person name="Tritt A."/>
            <person name="Barry K.W."/>
            <person name="Grigoriev I.V."/>
            <person name="Nagy L.G."/>
            <person name="Hibbett D."/>
            <person name="Henrissat B."/>
            <person name="Matheny P.B."/>
            <person name="Labbe J."/>
            <person name="Martin F.M."/>
        </authorList>
    </citation>
    <scope>NUCLEOTIDE SEQUENCE</scope>
    <source>
        <strain evidence="1">HHB10654</strain>
    </source>
</reference>
<reference evidence="1" key="1">
    <citation type="submission" date="2021-03" db="EMBL/GenBank/DDBJ databases">
        <authorList>
            <consortium name="DOE Joint Genome Institute"/>
            <person name="Ahrendt S."/>
            <person name="Looney B.P."/>
            <person name="Miyauchi S."/>
            <person name="Morin E."/>
            <person name="Drula E."/>
            <person name="Courty P.E."/>
            <person name="Chicoki N."/>
            <person name="Fauchery L."/>
            <person name="Kohler A."/>
            <person name="Kuo A."/>
            <person name="Labutti K."/>
            <person name="Pangilinan J."/>
            <person name="Lipzen A."/>
            <person name="Riley R."/>
            <person name="Andreopoulos W."/>
            <person name="He G."/>
            <person name="Johnson J."/>
            <person name="Barry K.W."/>
            <person name="Grigoriev I.V."/>
            <person name="Nagy L."/>
            <person name="Hibbett D."/>
            <person name="Henrissat B."/>
            <person name="Matheny P.B."/>
            <person name="Labbe J."/>
            <person name="Martin F."/>
        </authorList>
    </citation>
    <scope>NUCLEOTIDE SEQUENCE</scope>
    <source>
        <strain evidence="1">HHB10654</strain>
    </source>
</reference>